<keyword evidence="5" id="KW-0862">Zinc</keyword>
<name>A0ABZ2Q220_9BURK</name>
<dbReference type="InterPro" id="IPR051156">
    <property type="entry name" value="Mito/Outer_Membr_Metalloprot"/>
</dbReference>
<evidence type="ECO:0000256" key="6">
    <source>
        <dbReference type="ARBA" id="ARBA00023049"/>
    </source>
</evidence>
<evidence type="ECO:0000256" key="3">
    <source>
        <dbReference type="ARBA" id="ARBA00022723"/>
    </source>
</evidence>
<sequence length="578" mass="63166">MQIKRLIALSVIFALVWPRLPSAQPSGVPDTVRAGVRVSTGTPANPVVSAADRDAGQYDSRYCDSLSDVFGVYRGNAGGVERPGTSRFTGTSYGPHVHSLPSLGDGSGGSLSPQAERKLGERVMRKVRHDPDYLGDWLVRDYLNSVASRLAAAARERYIGGYVPDFDLFSVRDTQINAFSMPGGFIGMNTGLIVATRTESELASVVGHEMGHVLQRHIARMIMISERNSYAAIAGMLFGVLAGVLAHSADLGSAVAIGGQAFAVDNQLRFLRTAEREADRVGFMMLEGAGFDPYGMPSFFERMERGTVADVGVPPYARTHPLTGERIADMADRARHAAYRQPRQSPEYVFVQARARVLQNKSASELADIEQRLRAQIDGQSAPSVAANWYGIALAQMLQAHYASAQASLRRARAAFDAVQSAQPDGMSSTVSLDVLDSEIARRAGRLDDALRDAERARRRSPASHAAIDAYLQAMIAARRYADAQALARAQAAAEPQYSEWWRYLAQASAALGDTVQQRRAQAETLALDGAWPSAIRQLRQARDTRGASYYDMSTITARLRQFEECYREERDDDKLRG</sequence>
<dbReference type="Proteomes" id="UP001493153">
    <property type="component" value="Chromosome"/>
</dbReference>
<feature type="domain" description="Peptidase M48" evidence="8">
    <location>
        <begin position="165"/>
        <end position="332"/>
    </location>
</feature>
<proteinExistence type="predicted"/>
<feature type="chain" id="PRO_5046763868" evidence="7">
    <location>
        <begin position="24"/>
        <end position="578"/>
    </location>
</feature>
<feature type="signal peptide" evidence="7">
    <location>
        <begin position="1"/>
        <end position="23"/>
    </location>
</feature>
<evidence type="ECO:0000259" key="8">
    <source>
        <dbReference type="Pfam" id="PF01435"/>
    </source>
</evidence>
<accession>A0ABZ2Q220</accession>
<dbReference type="Pfam" id="PF01435">
    <property type="entry name" value="Peptidase_M48"/>
    <property type="match status" value="1"/>
</dbReference>
<dbReference type="Gene3D" id="3.30.2010.10">
    <property type="entry name" value="Metalloproteases ('zincins'), catalytic domain"/>
    <property type="match status" value="1"/>
</dbReference>
<keyword evidence="7" id="KW-0732">Signal</keyword>
<evidence type="ECO:0000256" key="2">
    <source>
        <dbReference type="ARBA" id="ARBA00022670"/>
    </source>
</evidence>
<dbReference type="EMBL" id="CP062176">
    <property type="protein sequence ID" value="WXK38684.1"/>
    <property type="molecule type" value="Genomic_DNA"/>
</dbReference>
<evidence type="ECO:0000256" key="7">
    <source>
        <dbReference type="SAM" id="SignalP"/>
    </source>
</evidence>
<reference evidence="9 10" key="1">
    <citation type="submission" date="2020-09" db="EMBL/GenBank/DDBJ databases">
        <title>Genome sequences of Mycetohabitans spp.</title>
        <authorList>
            <person name="Carter M.E."/>
            <person name="Carpenter S.C.D."/>
            <person name="Bogdanove A.J."/>
        </authorList>
    </citation>
    <scope>NUCLEOTIDE SEQUENCE [LARGE SCALE GENOMIC DNA]</scope>
    <source>
        <strain evidence="9 10">B12</strain>
    </source>
</reference>
<dbReference type="InterPro" id="IPR011990">
    <property type="entry name" value="TPR-like_helical_dom_sf"/>
</dbReference>
<dbReference type="PANTHER" id="PTHR22726">
    <property type="entry name" value="METALLOENDOPEPTIDASE OMA1"/>
    <property type="match status" value="1"/>
</dbReference>
<keyword evidence="2" id="KW-0645">Protease</keyword>
<evidence type="ECO:0000256" key="4">
    <source>
        <dbReference type="ARBA" id="ARBA00022801"/>
    </source>
</evidence>
<keyword evidence="3" id="KW-0479">Metal-binding</keyword>
<evidence type="ECO:0000256" key="1">
    <source>
        <dbReference type="ARBA" id="ARBA00001947"/>
    </source>
</evidence>
<keyword evidence="6" id="KW-0482">Metalloprotease</keyword>
<keyword evidence="10" id="KW-1185">Reference proteome</keyword>
<dbReference type="SUPFAM" id="SSF48452">
    <property type="entry name" value="TPR-like"/>
    <property type="match status" value="1"/>
</dbReference>
<evidence type="ECO:0000256" key="5">
    <source>
        <dbReference type="ARBA" id="ARBA00022833"/>
    </source>
</evidence>
<organism evidence="9 10">
    <name type="scientific">Mycetohabitans rhizoxinica</name>
    <dbReference type="NCBI Taxonomy" id="412963"/>
    <lineage>
        <taxon>Bacteria</taxon>
        <taxon>Pseudomonadati</taxon>
        <taxon>Pseudomonadota</taxon>
        <taxon>Betaproteobacteria</taxon>
        <taxon>Burkholderiales</taxon>
        <taxon>Burkholderiaceae</taxon>
        <taxon>Mycetohabitans</taxon>
    </lineage>
</organism>
<dbReference type="RefSeq" id="WP_338911373.1">
    <property type="nucleotide sequence ID" value="NZ_CP062176.1"/>
</dbReference>
<keyword evidence="4" id="KW-0378">Hydrolase</keyword>
<evidence type="ECO:0000313" key="10">
    <source>
        <dbReference type="Proteomes" id="UP001493153"/>
    </source>
</evidence>
<dbReference type="PANTHER" id="PTHR22726:SF1">
    <property type="entry name" value="METALLOENDOPEPTIDASE OMA1, MITOCHONDRIAL"/>
    <property type="match status" value="1"/>
</dbReference>
<dbReference type="InterPro" id="IPR001915">
    <property type="entry name" value="Peptidase_M48"/>
</dbReference>
<dbReference type="Gene3D" id="1.25.40.10">
    <property type="entry name" value="Tetratricopeptide repeat domain"/>
    <property type="match status" value="1"/>
</dbReference>
<evidence type="ECO:0000313" key="9">
    <source>
        <dbReference type="EMBL" id="WXK38684.1"/>
    </source>
</evidence>
<protein>
    <submittedName>
        <fullName evidence="9">M48 family metallopeptidase</fullName>
    </submittedName>
</protein>
<comment type="cofactor">
    <cofactor evidence="1">
        <name>Zn(2+)</name>
        <dbReference type="ChEBI" id="CHEBI:29105"/>
    </cofactor>
</comment>
<gene>
    <name evidence="9" type="ORF">IHE29_05080</name>
</gene>